<keyword evidence="2" id="KW-1185">Reference proteome</keyword>
<proteinExistence type="predicted"/>
<sequence>MSSNTRFLFFIFSLLLTLNSVFHIVSQTTPSDSDASYILACGASTDAEDTDGRTWKPDSQFLSNSGNSMILSAHVQDPSLPSTIPYMTARIFTSTSTYKILVAKGKRFWLRLHFYSTSYGTLDPSKSYLDVIANGFTLLHNFSASITAQALTQVSIMKEFSLVPAQSGDLDITFKPTLEQKDAYAFVNGIEVIPMPDIFKSAPLVGYNDQFVQVESSSFQTIARLNVGGQFILPTDDSGLTRTWYDDSPYIFSAAFGVTYKADKSIKIQYPSNVSKEIAPLDVYNTARFHFCELDLEKVNQRVFNIFVNNQTAKENADVIEWAESQGVPVYKDYAVYASDEDLWVALHPSVSTKPQYYDAILNGLEIFKMNDTRGNLAGPNPVQSPMPIQADDAPKKFRPSRSERAAHVIGGISGGVVGCAVVAGFFICFTKEKRNGDGNPSSRGNWLPLYGRSHTSTSNSTTSGKSIASSQLSSVAAGLCRHFSLSEIKHGTKNFSESQVIGVGGFGKVYEGLIDGKTKVAIKRSNPSSEQGLDEFLTEIEMLSRLRHKHLVSLIGFCEEDGEMILGILEDIIDPHLKGKINPLSLRKFTETAEKCVADQGLDRPTMGDVLWNLEFSLQLEKTPEQPKMVSSNNADDTYAMYTAMSGTDEDSIVSLEK</sequence>
<evidence type="ECO:0000313" key="1">
    <source>
        <dbReference type="EMBL" id="KAJ0035505.1"/>
    </source>
</evidence>
<organism evidence="1 2">
    <name type="scientific">Pistacia integerrima</name>
    <dbReference type="NCBI Taxonomy" id="434235"/>
    <lineage>
        <taxon>Eukaryota</taxon>
        <taxon>Viridiplantae</taxon>
        <taxon>Streptophyta</taxon>
        <taxon>Embryophyta</taxon>
        <taxon>Tracheophyta</taxon>
        <taxon>Spermatophyta</taxon>
        <taxon>Magnoliopsida</taxon>
        <taxon>eudicotyledons</taxon>
        <taxon>Gunneridae</taxon>
        <taxon>Pentapetalae</taxon>
        <taxon>rosids</taxon>
        <taxon>malvids</taxon>
        <taxon>Sapindales</taxon>
        <taxon>Anacardiaceae</taxon>
        <taxon>Pistacia</taxon>
    </lineage>
</organism>
<evidence type="ECO:0000313" key="2">
    <source>
        <dbReference type="Proteomes" id="UP001163603"/>
    </source>
</evidence>
<gene>
    <name evidence="1" type="ORF">Pint_24349</name>
</gene>
<accession>A0ACC0YEC0</accession>
<name>A0ACC0YEC0_9ROSI</name>
<reference evidence="2" key="1">
    <citation type="journal article" date="2023" name="G3 (Bethesda)">
        <title>Genome assembly and association tests identify interacting loci associated with vigor, precocity, and sex in interspecific pistachio rootstocks.</title>
        <authorList>
            <person name="Palmer W."/>
            <person name="Jacygrad E."/>
            <person name="Sagayaradj S."/>
            <person name="Cavanaugh K."/>
            <person name="Han R."/>
            <person name="Bertier L."/>
            <person name="Beede B."/>
            <person name="Kafkas S."/>
            <person name="Golino D."/>
            <person name="Preece J."/>
            <person name="Michelmore R."/>
        </authorList>
    </citation>
    <scope>NUCLEOTIDE SEQUENCE [LARGE SCALE GENOMIC DNA]</scope>
</reference>
<dbReference type="EMBL" id="CM047742">
    <property type="protein sequence ID" value="KAJ0035505.1"/>
    <property type="molecule type" value="Genomic_DNA"/>
</dbReference>
<protein>
    <submittedName>
        <fullName evidence="1">Uncharacterized protein</fullName>
    </submittedName>
</protein>
<dbReference type="Proteomes" id="UP001163603">
    <property type="component" value="Chromosome 7"/>
</dbReference>
<comment type="caution">
    <text evidence="1">The sequence shown here is derived from an EMBL/GenBank/DDBJ whole genome shotgun (WGS) entry which is preliminary data.</text>
</comment>